<comment type="caution">
    <text evidence="1">The sequence shown here is derived from an EMBL/GenBank/DDBJ whole genome shotgun (WGS) entry which is preliminary data.</text>
</comment>
<proteinExistence type="predicted"/>
<evidence type="ECO:0000313" key="1">
    <source>
        <dbReference type="EMBL" id="KAI9905079.1"/>
    </source>
</evidence>
<gene>
    <name evidence="1" type="ORF">N3K66_001608</name>
</gene>
<protein>
    <submittedName>
        <fullName evidence="1">Uncharacterized protein</fullName>
    </submittedName>
</protein>
<dbReference type="Proteomes" id="UP001163324">
    <property type="component" value="Chromosome 1"/>
</dbReference>
<accession>A0ACC0VF85</accession>
<evidence type="ECO:0000313" key="2">
    <source>
        <dbReference type="Proteomes" id="UP001163324"/>
    </source>
</evidence>
<organism evidence="1 2">
    <name type="scientific">Trichothecium roseum</name>
    <dbReference type="NCBI Taxonomy" id="47278"/>
    <lineage>
        <taxon>Eukaryota</taxon>
        <taxon>Fungi</taxon>
        <taxon>Dikarya</taxon>
        <taxon>Ascomycota</taxon>
        <taxon>Pezizomycotina</taxon>
        <taxon>Sordariomycetes</taxon>
        <taxon>Hypocreomycetidae</taxon>
        <taxon>Hypocreales</taxon>
        <taxon>Hypocreales incertae sedis</taxon>
        <taxon>Trichothecium</taxon>
    </lineage>
</organism>
<sequence length="299" mass="31645">MVSSLSLAGSALALLQLANAGPVRRASGGCGTPHNFIGESREFSFESNGGTRTYRIHLPSGYSVDNPQPLLIAYHGSGGNPAGFESESHFSDEDINPDMITVYPAGINGNWQGPTYAEPGVSDKVFTTDLVNRIKDNYCVDESRVYATGQSNGGGFVGTLACSPGHGGQFAAFAPTAAALYTDVTGDDTCTPARSPLPMMETHGTADPTIPYEGGDGRGGPLPAIPEWFSRWSRRNNCSGSSTKDLGNGVSQEDWTCPGGSDLLRHIKLEGHDHSFLGPGSQYYISPVILDFLRSHSLP</sequence>
<reference evidence="1" key="1">
    <citation type="submission" date="2022-10" db="EMBL/GenBank/DDBJ databases">
        <title>Complete Genome of Trichothecium roseum strain YXFP-22015, a Plant Pathogen Isolated from Citrus.</title>
        <authorList>
            <person name="Wang Y."/>
            <person name="Zhu L."/>
        </authorList>
    </citation>
    <scope>NUCLEOTIDE SEQUENCE</scope>
    <source>
        <strain evidence="1">YXFP-22015</strain>
    </source>
</reference>
<dbReference type="EMBL" id="CM047940">
    <property type="protein sequence ID" value="KAI9905079.1"/>
    <property type="molecule type" value="Genomic_DNA"/>
</dbReference>
<name>A0ACC0VF85_9HYPO</name>
<keyword evidence="2" id="KW-1185">Reference proteome</keyword>